<name>A0A2L0F1R7_SORCE</name>
<dbReference type="RefSeq" id="WP_159397612.1">
    <property type="nucleotide sequence ID" value="NZ_CP012673.1"/>
</dbReference>
<feature type="compositionally biased region" description="Acidic residues" evidence="1">
    <location>
        <begin position="43"/>
        <end position="76"/>
    </location>
</feature>
<evidence type="ECO:0000313" key="3">
    <source>
        <dbReference type="EMBL" id="AUX45505.1"/>
    </source>
</evidence>
<accession>A0A2L0F1R7</accession>
<feature type="region of interest" description="Disordered" evidence="1">
    <location>
        <begin position="39"/>
        <end position="102"/>
    </location>
</feature>
<proteinExistence type="predicted"/>
<dbReference type="AlphaFoldDB" id="A0A2L0F1R7"/>
<evidence type="ECO:0000256" key="2">
    <source>
        <dbReference type="SAM" id="SignalP"/>
    </source>
</evidence>
<gene>
    <name evidence="3" type="ORF">SOCE26_069970</name>
</gene>
<evidence type="ECO:0000313" key="4">
    <source>
        <dbReference type="Proteomes" id="UP000238348"/>
    </source>
</evidence>
<feature type="compositionally biased region" description="Low complexity" evidence="1">
    <location>
        <begin position="77"/>
        <end position="89"/>
    </location>
</feature>
<protein>
    <recommendedName>
        <fullName evidence="5">Secreted protein</fullName>
    </recommendedName>
</protein>
<feature type="chain" id="PRO_5014720445" description="Secreted protein" evidence="2">
    <location>
        <begin position="27"/>
        <end position="102"/>
    </location>
</feature>
<sequence length="102" mass="10498">MSCQTLKSLRLSVLFLAGLAPMLSMTACVASSDEAPCVLGEASEGDEGGECDDEEEEESDSEGEEASSDSAGEEAPSEARAARPSAPVRTPQAMCSPICDPI</sequence>
<dbReference type="EMBL" id="CP012673">
    <property type="protein sequence ID" value="AUX45505.1"/>
    <property type="molecule type" value="Genomic_DNA"/>
</dbReference>
<dbReference type="PROSITE" id="PS51257">
    <property type="entry name" value="PROKAR_LIPOPROTEIN"/>
    <property type="match status" value="1"/>
</dbReference>
<reference evidence="3 4" key="1">
    <citation type="submission" date="2015-09" db="EMBL/GenBank/DDBJ databases">
        <title>Sorangium comparison.</title>
        <authorList>
            <person name="Zaburannyi N."/>
            <person name="Bunk B."/>
            <person name="Overmann J."/>
            <person name="Mueller R."/>
        </authorList>
    </citation>
    <scope>NUCLEOTIDE SEQUENCE [LARGE SCALE GENOMIC DNA]</scope>
    <source>
        <strain evidence="3 4">So ce26</strain>
    </source>
</reference>
<organism evidence="3 4">
    <name type="scientific">Sorangium cellulosum</name>
    <name type="common">Polyangium cellulosum</name>
    <dbReference type="NCBI Taxonomy" id="56"/>
    <lineage>
        <taxon>Bacteria</taxon>
        <taxon>Pseudomonadati</taxon>
        <taxon>Myxococcota</taxon>
        <taxon>Polyangia</taxon>
        <taxon>Polyangiales</taxon>
        <taxon>Polyangiaceae</taxon>
        <taxon>Sorangium</taxon>
    </lineage>
</organism>
<feature type="signal peptide" evidence="2">
    <location>
        <begin position="1"/>
        <end position="26"/>
    </location>
</feature>
<evidence type="ECO:0008006" key="5">
    <source>
        <dbReference type="Google" id="ProtNLM"/>
    </source>
</evidence>
<keyword evidence="2" id="KW-0732">Signal</keyword>
<dbReference type="Proteomes" id="UP000238348">
    <property type="component" value="Chromosome"/>
</dbReference>
<evidence type="ECO:0000256" key="1">
    <source>
        <dbReference type="SAM" id="MobiDB-lite"/>
    </source>
</evidence>